<evidence type="ECO:0000313" key="3">
    <source>
        <dbReference type="Proteomes" id="UP001623591"/>
    </source>
</evidence>
<gene>
    <name evidence="2" type="ORF">ACJDUG_09560</name>
</gene>
<comment type="caution">
    <text evidence="2">The sequence shown here is derived from an EMBL/GenBank/DDBJ whole genome shotgun (WGS) entry which is preliminary data.</text>
</comment>
<dbReference type="RefSeq" id="WP_406769674.1">
    <property type="nucleotide sequence ID" value="NZ_JBJHZZ010000005.1"/>
</dbReference>
<proteinExistence type="predicted"/>
<accession>A0ABW8T3U9</accession>
<dbReference type="EMBL" id="JBJHZZ010000005">
    <property type="protein sequence ID" value="MFL0247219.1"/>
    <property type="molecule type" value="Genomic_DNA"/>
</dbReference>
<reference evidence="2 3" key="1">
    <citation type="submission" date="2024-11" db="EMBL/GenBank/DDBJ databases">
        <authorList>
            <person name="Heng Y.C."/>
            <person name="Lim A.C.H."/>
            <person name="Lee J.K.Y."/>
            <person name="Kittelmann S."/>
        </authorList>
    </citation>
    <scope>NUCLEOTIDE SEQUENCE [LARGE SCALE GENOMIC DNA]</scope>
    <source>
        <strain evidence="2 3">WILCCON 0185</strain>
    </source>
</reference>
<dbReference type="InterPro" id="IPR002881">
    <property type="entry name" value="DUF58"/>
</dbReference>
<keyword evidence="3" id="KW-1185">Reference proteome</keyword>
<evidence type="ECO:0000259" key="1">
    <source>
        <dbReference type="Pfam" id="PF01882"/>
    </source>
</evidence>
<evidence type="ECO:0000313" key="2">
    <source>
        <dbReference type="EMBL" id="MFL0247219.1"/>
    </source>
</evidence>
<dbReference type="PANTHER" id="PTHR34351:SF2">
    <property type="entry name" value="DUF58 DOMAIN-CONTAINING PROTEIN"/>
    <property type="match status" value="1"/>
</dbReference>
<sequence length="370" mass="42765">MTGYYIFIFILILILLLAEVTAKRGFQDLSLKREAAVSSIIEGESFKMSMIIENNKWLAVSFMLITEKLPMELVIFEEENLENSGESNYHITKLNVRGRERVRRTYSIRASKRGTYLLREVKMAIGDAFGLNTRDREFEDYVELLVYPKVVDLKQLQFNNTSFQGDSIIKRWIYKDPLYIKGIREYNVEDRMKDVHWKSSLKMMRLMVKDYDYTAEMELMIILSVECGEPYYSSIDDKAVERGIALAAELSRQGIKEGVAVGFWCNSQLISYGGEAVNEIAPSLNSLKHIMELCARIDYTPRLSFNEYLIEKSKFFNKKTTYIIVADFLNEESIAIISRLARNGFIIKLIDISPKTKLPSIKGIEKAIFK</sequence>
<dbReference type="Proteomes" id="UP001623591">
    <property type="component" value="Unassembled WGS sequence"/>
</dbReference>
<protein>
    <submittedName>
        <fullName evidence="2">DUF58 domain-containing protein</fullName>
    </submittedName>
</protein>
<name>A0ABW8T3U9_9CLOT</name>
<feature type="domain" description="DUF58" evidence="1">
    <location>
        <begin position="183"/>
        <end position="344"/>
    </location>
</feature>
<dbReference type="PANTHER" id="PTHR34351">
    <property type="entry name" value="SLR1927 PROTEIN-RELATED"/>
    <property type="match status" value="1"/>
</dbReference>
<dbReference type="Pfam" id="PF01882">
    <property type="entry name" value="DUF58"/>
    <property type="match status" value="1"/>
</dbReference>
<organism evidence="2 3">
    <name type="scientific">Candidatus Clostridium stratigraminis</name>
    <dbReference type="NCBI Taxonomy" id="3381661"/>
    <lineage>
        <taxon>Bacteria</taxon>
        <taxon>Bacillati</taxon>
        <taxon>Bacillota</taxon>
        <taxon>Clostridia</taxon>
        <taxon>Eubacteriales</taxon>
        <taxon>Clostridiaceae</taxon>
        <taxon>Clostridium</taxon>
    </lineage>
</organism>